<dbReference type="GO" id="GO:0004674">
    <property type="term" value="F:protein serine/threonine kinase activity"/>
    <property type="evidence" value="ECO:0007669"/>
    <property type="project" value="TreeGrafter"/>
</dbReference>
<dbReference type="SMART" id="SM00220">
    <property type="entry name" value="S_TKc"/>
    <property type="match status" value="1"/>
</dbReference>
<accession>A0A084AG00</accession>
<feature type="domain" description="Protein kinase" evidence="2">
    <location>
        <begin position="403"/>
        <end position="724"/>
    </location>
</feature>
<dbReference type="AlphaFoldDB" id="A0A084AG00"/>
<dbReference type="EMBL" id="KL648750">
    <property type="protein sequence ID" value="KEY64229.1"/>
    <property type="molecule type" value="Genomic_DNA"/>
</dbReference>
<sequence>MNANPPNRSIPSRSDERRSLSSVPRGPPPPTFLQPDSAALSSRSRPSFVTRLPAHQARSPSPNNGPCNESQFQSENDTDGENADDEISEPGSDILYGISCVADDYETLPTDDEAVPESQKLSRPGSQGGIDTQLCGIGAEFEITHVLARDVESSETDELQGSNSDAIAEYRLVKETPASMFQDSEEATRNNIDDGWISKDGQSVSPRSRAQSPATFQCGDHGDLETRLITSQRINPKTKDSFYPRETFQSVITRDSVTQELMRKFPQEDDATIALWADQICYGLSKERPVKKKYTCFRRIFAMLVLLDQIPEIFNFLVADINDSNLPLSKINRPNHAMIFDLCLRSDPDKAIEFSTHWGRKDARCFWEWQWAMLSPFFAKRKARKKVWHYKLQRHVVLPYIETEITSEVHTGGFAQVSRVCIHDKHHNFHNGESFSGCFALKKLKSESREDFDREVDMLKKFRDQDSHLISLLVTYEHNDSFFLLFDWAKCNLQEYWAGVHPNPDPSDRDTVFWVVGQCRGISGGILKLHQYRTFSFNSENRETKEIYGHHGDIKEANILWFPESPHNPRANTGILKLADFGVAGFSTQHTGSIGSNAHFMATPSYRAPESDLTRPRAPGRSFDIWTLGILYLQFVTWMLGGQALLEKFDEKRKSLEPGYPFETDIFFERVKTVGSSTSGGKRYKIKDAVVDFFKELHHEMLIVRPIDPNTKDRIKAGELHTRWNSMAETCSKDEAYALAPVPRNENWL</sequence>
<dbReference type="PANTHER" id="PTHR24359">
    <property type="entry name" value="SERINE/THREONINE-PROTEIN KINASE SBK1"/>
    <property type="match status" value="1"/>
</dbReference>
<dbReference type="Pfam" id="PF00069">
    <property type="entry name" value="Pkinase"/>
    <property type="match status" value="1"/>
</dbReference>
<proteinExistence type="predicted"/>
<protein>
    <recommendedName>
        <fullName evidence="2">Protein kinase domain-containing protein</fullName>
    </recommendedName>
</protein>
<dbReference type="SUPFAM" id="SSF56112">
    <property type="entry name" value="Protein kinase-like (PK-like)"/>
    <property type="match status" value="1"/>
</dbReference>
<name>A0A084AG00_STACB</name>
<dbReference type="HOGENOM" id="CLU_017513_2_0_1"/>
<feature type="compositionally biased region" description="Polar residues" evidence="1">
    <location>
        <begin position="1"/>
        <end position="12"/>
    </location>
</feature>
<dbReference type="Proteomes" id="UP000028045">
    <property type="component" value="Unassembled WGS sequence"/>
</dbReference>
<feature type="region of interest" description="Disordered" evidence="1">
    <location>
        <begin position="1"/>
        <end position="99"/>
    </location>
</feature>
<evidence type="ECO:0000259" key="2">
    <source>
        <dbReference type="PROSITE" id="PS50011"/>
    </source>
</evidence>
<feature type="region of interest" description="Disordered" evidence="1">
    <location>
        <begin position="178"/>
        <end position="217"/>
    </location>
</feature>
<feature type="compositionally biased region" description="Polar residues" evidence="1">
    <location>
        <begin position="200"/>
        <end position="215"/>
    </location>
</feature>
<feature type="compositionally biased region" description="Acidic residues" evidence="1">
    <location>
        <begin position="76"/>
        <end position="88"/>
    </location>
</feature>
<dbReference type="PROSITE" id="PS50011">
    <property type="entry name" value="PROTEIN_KINASE_DOM"/>
    <property type="match status" value="1"/>
</dbReference>
<dbReference type="OrthoDB" id="4062651at2759"/>
<evidence type="ECO:0000256" key="1">
    <source>
        <dbReference type="SAM" id="MobiDB-lite"/>
    </source>
</evidence>
<keyword evidence="4" id="KW-1185">Reference proteome</keyword>
<evidence type="ECO:0000313" key="4">
    <source>
        <dbReference type="Proteomes" id="UP000028045"/>
    </source>
</evidence>
<reference evidence="3 4" key="1">
    <citation type="journal article" date="2014" name="BMC Genomics">
        <title>Comparative genome sequencing reveals chemotype-specific gene clusters in the toxigenic black mold Stachybotrys.</title>
        <authorList>
            <person name="Semeiks J."/>
            <person name="Borek D."/>
            <person name="Otwinowski Z."/>
            <person name="Grishin N.V."/>
        </authorList>
    </citation>
    <scope>NUCLEOTIDE SEQUENCE [LARGE SCALE GENOMIC DNA]</scope>
    <source>
        <strain evidence="4">CBS 109288 / IBT 7711</strain>
    </source>
</reference>
<dbReference type="InterPro" id="IPR000719">
    <property type="entry name" value="Prot_kinase_dom"/>
</dbReference>
<dbReference type="InterPro" id="IPR011009">
    <property type="entry name" value="Kinase-like_dom_sf"/>
</dbReference>
<organism evidence="3 4">
    <name type="scientific">Stachybotrys chartarum (strain CBS 109288 / IBT 7711)</name>
    <name type="common">Toxic black mold</name>
    <name type="synonym">Stilbospora chartarum</name>
    <dbReference type="NCBI Taxonomy" id="1280523"/>
    <lineage>
        <taxon>Eukaryota</taxon>
        <taxon>Fungi</taxon>
        <taxon>Dikarya</taxon>
        <taxon>Ascomycota</taxon>
        <taxon>Pezizomycotina</taxon>
        <taxon>Sordariomycetes</taxon>
        <taxon>Hypocreomycetidae</taxon>
        <taxon>Hypocreales</taxon>
        <taxon>Stachybotryaceae</taxon>
        <taxon>Stachybotrys</taxon>
    </lineage>
</organism>
<dbReference type="Gene3D" id="1.10.510.10">
    <property type="entry name" value="Transferase(Phosphotransferase) domain 1"/>
    <property type="match status" value="1"/>
</dbReference>
<feature type="compositionally biased region" description="Polar residues" evidence="1">
    <location>
        <begin position="58"/>
        <end position="75"/>
    </location>
</feature>
<dbReference type="PANTHER" id="PTHR24359:SF1">
    <property type="entry name" value="INHIBITOR OF NUCLEAR FACTOR KAPPA-B KINASE EPSILON SUBUNIT HOMOLOG 1-RELATED"/>
    <property type="match status" value="1"/>
</dbReference>
<feature type="region of interest" description="Disordered" evidence="1">
    <location>
        <begin position="111"/>
        <end position="132"/>
    </location>
</feature>
<gene>
    <name evidence="3" type="ORF">S7711_03514</name>
</gene>
<evidence type="ECO:0000313" key="3">
    <source>
        <dbReference type="EMBL" id="KEY64229.1"/>
    </source>
</evidence>
<dbReference type="GO" id="GO:0005524">
    <property type="term" value="F:ATP binding"/>
    <property type="evidence" value="ECO:0007669"/>
    <property type="project" value="InterPro"/>
</dbReference>